<evidence type="ECO:0000313" key="4">
    <source>
        <dbReference type="Proteomes" id="UP000435138"/>
    </source>
</evidence>
<gene>
    <name evidence="3" type="ORF">GAO09_11495</name>
</gene>
<dbReference type="RefSeq" id="WP_153354156.1">
    <property type="nucleotide sequence ID" value="NZ_JAYKOO010000010.1"/>
</dbReference>
<dbReference type="AlphaFoldDB" id="A0A6A8AD49"/>
<name>A0A6A8AD49_9HYPH</name>
<proteinExistence type="predicted"/>
<accession>A0A6A8AD49</accession>
<protein>
    <recommendedName>
        <fullName evidence="2">Bacterial toxin 33 domain-containing protein</fullName>
    </recommendedName>
</protein>
<feature type="domain" description="Bacterial toxin 33" evidence="2">
    <location>
        <begin position="97"/>
        <end position="147"/>
    </location>
</feature>
<reference evidence="3 4" key="1">
    <citation type="submission" date="2019-11" db="EMBL/GenBank/DDBJ databases">
        <title>Genome analysis of Rhizobacterium cereale a novel genus and species isolated from maize roots in North Spain.</title>
        <authorList>
            <person name="Menendez E."/>
            <person name="Flores-Felix J.D."/>
            <person name="Ramirez-Bahena M.-H."/>
            <person name="Igual J.M."/>
            <person name="Garcia-Fraile P."/>
            <person name="Peix A."/>
            <person name="Velazquez E."/>
        </authorList>
    </citation>
    <scope>NUCLEOTIDE SEQUENCE [LARGE SCALE GENOMIC DNA]</scope>
    <source>
        <strain evidence="3 4">RZME27</strain>
    </source>
</reference>
<dbReference type="Proteomes" id="UP000435138">
    <property type="component" value="Unassembled WGS sequence"/>
</dbReference>
<evidence type="ECO:0000313" key="3">
    <source>
        <dbReference type="EMBL" id="MQY46661.1"/>
    </source>
</evidence>
<comment type="caution">
    <text evidence="3">The sequence shown here is derived from an EMBL/GenBank/DDBJ whole genome shotgun (WGS) entry which is preliminary data.</text>
</comment>
<dbReference type="InterPro" id="IPR029110">
    <property type="entry name" value="Ntox33"/>
</dbReference>
<organism evidence="3 4">
    <name type="scientific">Endobacterium cereale</name>
    <dbReference type="NCBI Taxonomy" id="2663029"/>
    <lineage>
        <taxon>Bacteria</taxon>
        <taxon>Pseudomonadati</taxon>
        <taxon>Pseudomonadota</taxon>
        <taxon>Alphaproteobacteria</taxon>
        <taxon>Hyphomicrobiales</taxon>
        <taxon>Rhizobiaceae</taxon>
        <taxon>Endobacterium</taxon>
    </lineage>
</organism>
<sequence>MVAFAAFAIPPAVVALGKAVAFVGSAMGFAYGVSEGINAMSSDDQNADKKAEEQLSSGPIADTCPTGDCPIPPEDDDDEQKGKDAKRMSKKELDRAAKNNDFKDAHDLKNEYGLDSKYDIFVDRKGDMYFGPRQGTGTPQSMGININGF</sequence>
<evidence type="ECO:0000259" key="2">
    <source>
        <dbReference type="Pfam" id="PF15533"/>
    </source>
</evidence>
<dbReference type="EMBL" id="WIXI01000042">
    <property type="protein sequence ID" value="MQY46661.1"/>
    <property type="molecule type" value="Genomic_DNA"/>
</dbReference>
<evidence type="ECO:0000256" key="1">
    <source>
        <dbReference type="SAM" id="MobiDB-lite"/>
    </source>
</evidence>
<feature type="region of interest" description="Disordered" evidence="1">
    <location>
        <begin position="40"/>
        <end position="102"/>
    </location>
</feature>
<dbReference type="Pfam" id="PF15533">
    <property type="entry name" value="Ntox33"/>
    <property type="match status" value="1"/>
</dbReference>
<keyword evidence="4" id="KW-1185">Reference proteome</keyword>
<feature type="compositionally biased region" description="Basic and acidic residues" evidence="1">
    <location>
        <begin position="80"/>
        <end position="102"/>
    </location>
</feature>